<proteinExistence type="predicted"/>
<dbReference type="AlphaFoldDB" id="A0A167SBV4"/>
<sequence>MADPTNPLPESQTDYDFFMDSEPASQEPFSQVITESLDQDEGPPIRTSTRVAARSSARGKQKEAPTRNLAPVKGDKASQKEATATHTLQLGILKVQEDLDQSRMESAQQLTDHTSRLDSQDKRLSNIDSKLETINSHLLSLITRETNVSVKRPLSPGFPASEAASSDSDKRFCNGLSTHMPPSYAPEYTTPAFPPLLISNPASTSIAPTLALQSTTRNILLGPAQWTADRLENVQIFRQKILPLLNNPHILPLPDSIFPREGSNFASMRFTSAAQAEALMRSLPGSPLSQMRPNFSMSYDNVAPTPLAQDDDFFSPPPPSTYRRRGESSRGRGFGRRGY</sequence>
<accession>A0A167SBV4</accession>
<organism evidence="2 3">
    <name type="scientific">Calocera viscosa (strain TUFC12733)</name>
    <dbReference type="NCBI Taxonomy" id="1330018"/>
    <lineage>
        <taxon>Eukaryota</taxon>
        <taxon>Fungi</taxon>
        <taxon>Dikarya</taxon>
        <taxon>Basidiomycota</taxon>
        <taxon>Agaricomycotina</taxon>
        <taxon>Dacrymycetes</taxon>
        <taxon>Dacrymycetales</taxon>
        <taxon>Dacrymycetaceae</taxon>
        <taxon>Calocera</taxon>
    </lineage>
</organism>
<feature type="region of interest" description="Disordered" evidence="1">
    <location>
        <begin position="294"/>
        <end position="339"/>
    </location>
</feature>
<keyword evidence="3" id="KW-1185">Reference proteome</keyword>
<dbReference type="Proteomes" id="UP000076738">
    <property type="component" value="Unassembled WGS sequence"/>
</dbReference>
<feature type="region of interest" description="Disordered" evidence="1">
    <location>
        <begin position="1"/>
        <end position="83"/>
    </location>
</feature>
<feature type="compositionally biased region" description="Polar residues" evidence="1">
    <location>
        <begin position="23"/>
        <end position="36"/>
    </location>
</feature>
<gene>
    <name evidence="2" type="ORF">CALVIDRAFT_559563</name>
</gene>
<reference evidence="2 3" key="1">
    <citation type="journal article" date="2016" name="Mol. Biol. Evol.">
        <title>Comparative Genomics of Early-Diverging Mushroom-Forming Fungi Provides Insights into the Origins of Lignocellulose Decay Capabilities.</title>
        <authorList>
            <person name="Nagy L.G."/>
            <person name="Riley R."/>
            <person name="Tritt A."/>
            <person name="Adam C."/>
            <person name="Daum C."/>
            <person name="Floudas D."/>
            <person name="Sun H."/>
            <person name="Yadav J.S."/>
            <person name="Pangilinan J."/>
            <person name="Larsson K.H."/>
            <person name="Matsuura K."/>
            <person name="Barry K."/>
            <person name="Labutti K."/>
            <person name="Kuo R."/>
            <person name="Ohm R.A."/>
            <person name="Bhattacharya S.S."/>
            <person name="Shirouzu T."/>
            <person name="Yoshinaga Y."/>
            <person name="Martin F.M."/>
            <person name="Grigoriev I.V."/>
            <person name="Hibbett D.S."/>
        </authorList>
    </citation>
    <scope>NUCLEOTIDE SEQUENCE [LARGE SCALE GENOMIC DNA]</scope>
    <source>
        <strain evidence="2 3">TUFC12733</strain>
    </source>
</reference>
<protein>
    <submittedName>
        <fullName evidence="2">Uncharacterized protein</fullName>
    </submittedName>
</protein>
<evidence type="ECO:0000313" key="2">
    <source>
        <dbReference type="EMBL" id="KZP01768.1"/>
    </source>
</evidence>
<evidence type="ECO:0000256" key="1">
    <source>
        <dbReference type="SAM" id="MobiDB-lite"/>
    </source>
</evidence>
<name>A0A167SBV4_CALVF</name>
<evidence type="ECO:0000313" key="3">
    <source>
        <dbReference type="Proteomes" id="UP000076738"/>
    </source>
</evidence>
<dbReference type="EMBL" id="KV417266">
    <property type="protein sequence ID" value="KZP01768.1"/>
    <property type="molecule type" value="Genomic_DNA"/>
</dbReference>